<dbReference type="PROSITE" id="PS51257">
    <property type="entry name" value="PROKAR_LIPOPROTEIN"/>
    <property type="match status" value="1"/>
</dbReference>
<dbReference type="eggNOG" id="COG0845">
    <property type="taxonomic scope" value="Bacteria"/>
</dbReference>
<sequence length="333" mass="36601">MISRNKLLVSLILCASCMITASSCKSSTTNEFDNFQPVTLGTLKTEKAVRGTITKTAPITAGISYDKFEIISLTRVGGTFLKFNFNQGEDVKKGDVIAEFDTSECEFALNEAKLLYKKVNNQYDSVLNNPNSTDVQKENARLAVEIEKLNVEKAQKDLDSLRIISPMDGNITFISENLVTGSKLHVNMQICAVADINSRILTLPASTSDDIKLGMKVIDSENNEGEIIGIPPKNNSDSKTNSKKQNPSITISFPKEIVDKIHDSISLKVCIEEKPDVIKIPAKGVRSFNDKTYVKIKDGENKIERFVTLGVVTETEAEVISGVTEGDEIILDN</sequence>
<proteinExistence type="predicted"/>
<evidence type="ECO:0000256" key="3">
    <source>
        <dbReference type="SAM" id="Coils"/>
    </source>
</evidence>
<keyword evidence="8" id="KW-1185">Reference proteome</keyword>
<keyword evidence="5" id="KW-0732">Signal</keyword>
<accession>A0A1I2M655</accession>
<dbReference type="Gene3D" id="2.40.420.20">
    <property type="match status" value="1"/>
</dbReference>
<name>A0A1I2M655_9CLOT</name>
<evidence type="ECO:0000256" key="2">
    <source>
        <dbReference type="ARBA" id="ARBA00023054"/>
    </source>
</evidence>
<comment type="subcellular location">
    <subcellularLocation>
        <location evidence="1">Cell envelope</location>
    </subcellularLocation>
</comment>
<dbReference type="GeneID" id="90546499"/>
<reference evidence="7 8" key="1">
    <citation type="submission" date="2016-10" db="EMBL/GenBank/DDBJ databases">
        <authorList>
            <person name="de Groot N.N."/>
        </authorList>
    </citation>
    <scope>NUCLEOTIDE SEQUENCE [LARGE SCALE GENOMIC DNA]</scope>
    <source>
        <strain evidence="7 8">NLAE-zl-G419</strain>
    </source>
</reference>
<evidence type="ECO:0000256" key="1">
    <source>
        <dbReference type="ARBA" id="ARBA00004196"/>
    </source>
</evidence>
<dbReference type="Proteomes" id="UP000182135">
    <property type="component" value="Unassembled WGS sequence"/>
</dbReference>
<dbReference type="SUPFAM" id="SSF111369">
    <property type="entry name" value="HlyD-like secretion proteins"/>
    <property type="match status" value="1"/>
</dbReference>
<dbReference type="STRING" id="1529.SAMN04487885_11313"/>
<dbReference type="OrthoDB" id="1817080at2"/>
<dbReference type="AlphaFoldDB" id="A0A1I2M655"/>
<feature type="region of interest" description="Disordered" evidence="4">
    <location>
        <begin position="228"/>
        <end position="247"/>
    </location>
</feature>
<dbReference type="PANTHER" id="PTHR32347">
    <property type="entry name" value="EFFLUX SYSTEM COMPONENT YKNX-RELATED"/>
    <property type="match status" value="1"/>
</dbReference>
<dbReference type="Pfam" id="PF25917">
    <property type="entry name" value="BSH_RND"/>
    <property type="match status" value="1"/>
</dbReference>
<dbReference type="Gene3D" id="1.10.287.470">
    <property type="entry name" value="Helix hairpin bin"/>
    <property type="match status" value="1"/>
</dbReference>
<dbReference type="InterPro" id="IPR058625">
    <property type="entry name" value="MdtA-like_BSH"/>
</dbReference>
<feature type="signal peptide" evidence="5">
    <location>
        <begin position="1"/>
        <end position="21"/>
    </location>
</feature>
<dbReference type="EMBL" id="FOOE01000013">
    <property type="protein sequence ID" value="SFF86370.1"/>
    <property type="molecule type" value="Genomic_DNA"/>
</dbReference>
<dbReference type="Gene3D" id="2.40.50.100">
    <property type="match status" value="1"/>
</dbReference>
<evidence type="ECO:0000256" key="5">
    <source>
        <dbReference type="SAM" id="SignalP"/>
    </source>
</evidence>
<evidence type="ECO:0000259" key="6">
    <source>
        <dbReference type="Pfam" id="PF25917"/>
    </source>
</evidence>
<feature type="compositionally biased region" description="Low complexity" evidence="4">
    <location>
        <begin position="233"/>
        <end position="246"/>
    </location>
</feature>
<dbReference type="RefSeq" id="WP_027639712.1">
    <property type="nucleotide sequence ID" value="NZ_BAAACD010000016.1"/>
</dbReference>
<dbReference type="GO" id="GO:0030313">
    <property type="term" value="C:cell envelope"/>
    <property type="evidence" value="ECO:0007669"/>
    <property type="project" value="UniProtKB-SubCell"/>
</dbReference>
<feature type="chain" id="PRO_5038872229" evidence="5">
    <location>
        <begin position="22"/>
        <end position="333"/>
    </location>
</feature>
<evidence type="ECO:0000256" key="4">
    <source>
        <dbReference type="SAM" id="MobiDB-lite"/>
    </source>
</evidence>
<gene>
    <name evidence="7" type="ORF">SAMN04487885_11313</name>
</gene>
<feature type="domain" description="Multidrug resistance protein MdtA-like barrel-sandwich hybrid" evidence="6">
    <location>
        <begin position="74"/>
        <end position="174"/>
    </location>
</feature>
<evidence type="ECO:0000313" key="7">
    <source>
        <dbReference type="EMBL" id="SFF86370.1"/>
    </source>
</evidence>
<protein>
    <submittedName>
        <fullName evidence="7">Multidrug efflux pump subunit AcrA (Membrane-fusion protein)</fullName>
    </submittedName>
</protein>
<keyword evidence="2 3" id="KW-0175">Coiled coil</keyword>
<organism evidence="7 8">
    <name type="scientific">Clostridium cadaveris</name>
    <dbReference type="NCBI Taxonomy" id="1529"/>
    <lineage>
        <taxon>Bacteria</taxon>
        <taxon>Bacillati</taxon>
        <taxon>Bacillota</taxon>
        <taxon>Clostridia</taxon>
        <taxon>Eubacteriales</taxon>
        <taxon>Clostridiaceae</taxon>
        <taxon>Clostridium</taxon>
    </lineage>
</organism>
<dbReference type="InterPro" id="IPR050465">
    <property type="entry name" value="UPF0194_transport"/>
</dbReference>
<evidence type="ECO:0000313" key="8">
    <source>
        <dbReference type="Proteomes" id="UP000182135"/>
    </source>
</evidence>
<feature type="coiled-coil region" evidence="3">
    <location>
        <begin position="109"/>
        <end position="157"/>
    </location>
</feature>